<dbReference type="SUPFAM" id="SSF47240">
    <property type="entry name" value="Ferritin-like"/>
    <property type="match status" value="1"/>
</dbReference>
<organism evidence="1 2">
    <name type="scientific">Helicobacter canis</name>
    <dbReference type="NCBI Taxonomy" id="29419"/>
    <lineage>
        <taxon>Bacteria</taxon>
        <taxon>Pseudomonadati</taxon>
        <taxon>Campylobacterota</taxon>
        <taxon>Epsilonproteobacteria</taxon>
        <taxon>Campylobacterales</taxon>
        <taxon>Helicobacteraceae</taxon>
        <taxon>Helicobacter</taxon>
    </lineage>
</organism>
<proteinExistence type="predicted"/>
<comment type="caution">
    <text evidence="1">The sequence shown here is derived from an EMBL/GenBank/DDBJ whole genome shotgun (WGS) entry which is preliminary data.</text>
</comment>
<evidence type="ECO:0000313" key="2">
    <source>
        <dbReference type="Proteomes" id="UP000323707"/>
    </source>
</evidence>
<dbReference type="EMBL" id="VXKE01000021">
    <property type="protein sequence ID" value="KAA8707876.1"/>
    <property type="molecule type" value="Genomic_DNA"/>
</dbReference>
<dbReference type="PANTHER" id="PTHR42782:SF4">
    <property type="entry name" value="DUF455 DOMAIN-CONTAINING PROTEIN"/>
    <property type="match status" value="1"/>
</dbReference>
<dbReference type="InterPro" id="IPR011197">
    <property type="entry name" value="UCP012318"/>
</dbReference>
<reference evidence="1 2" key="1">
    <citation type="submission" date="2019-09" db="EMBL/GenBank/DDBJ databases">
        <title>Draft genome sequence of various Type strains from the CCUG.</title>
        <authorList>
            <person name="Pineiro-Iglesias B."/>
            <person name="Tunovic T."/>
            <person name="Unosson C."/>
            <person name="Inganas E."/>
            <person name="Ohlen M."/>
            <person name="Cardew S."/>
            <person name="Jensie-Markopoulos S."/>
            <person name="Salva-Serra F."/>
            <person name="Jaen-Luchoro D."/>
            <person name="Karlsson R."/>
            <person name="Svensson-Stadler L."/>
            <person name="Chun J."/>
            <person name="Moore E."/>
        </authorList>
    </citation>
    <scope>NUCLEOTIDE SEQUENCE [LARGE SCALE GENOMIC DNA]</scope>
    <source>
        <strain evidence="1 2">CCUG 32756T</strain>
    </source>
</reference>
<accession>A0A5M9QJ54</accession>
<dbReference type="Pfam" id="PF04305">
    <property type="entry name" value="DUF455"/>
    <property type="match status" value="1"/>
</dbReference>
<sequence length="339" mass="38495">MAEGLGVQEFFTRLGLVLATKDMRSKHLLFLDLYEDFLSHRLAIAHDLPLESIAPYTHAPIKPARHIKQGKLESSSGFARALHAITHIEYSAVTLALDSAYRFRHLPYEYYADWLEVAEEEFRHFFLLDGLLGELGVQYGDFAVHSNLYTASLETNVSLLYRMGVVHRGLEARGLDANPFVLRKFAASKHPMFGKIDEVLQCILRDEIGHVSKGDRWWKFALCSCGVSSHQAMQSTLPVRVVESIQADVQALLRYGQLDSRVSKLWEELALTQEQEDREGRTQVAGDMGEQVFLALCAKFASFNLCGKIPNTKARLQCGFSEREIRQLERFYALQKARI</sequence>
<dbReference type="PIRSF" id="PIRSF012318">
    <property type="entry name" value="UCP012318"/>
    <property type="match status" value="1"/>
</dbReference>
<protein>
    <submittedName>
        <fullName evidence="1">Ferritin-like domain-containing protein</fullName>
    </submittedName>
</protein>
<gene>
    <name evidence="1" type="ORF">F4V45_08435</name>
</gene>
<dbReference type="AlphaFoldDB" id="A0A5M9QJ54"/>
<evidence type="ECO:0000313" key="1">
    <source>
        <dbReference type="EMBL" id="KAA8707876.1"/>
    </source>
</evidence>
<dbReference type="Proteomes" id="UP000323707">
    <property type="component" value="Unassembled WGS sequence"/>
</dbReference>
<dbReference type="InterPro" id="IPR007402">
    <property type="entry name" value="DUF455"/>
</dbReference>
<dbReference type="InterPro" id="IPR009078">
    <property type="entry name" value="Ferritin-like_SF"/>
</dbReference>
<dbReference type="RefSeq" id="WP_150337876.1">
    <property type="nucleotide sequence ID" value="NZ_VXKE01000021.1"/>
</dbReference>
<name>A0A5M9QJ54_9HELI</name>
<dbReference type="PANTHER" id="PTHR42782">
    <property type="entry name" value="SI:CH73-314G15.3"/>
    <property type="match status" value="1"/>
</dbReference>